<keyword evidence="3" id="KW-0808">Transferase</keyword>
<keyword evidence="4" id="KW-0949">S-adenosyl-L-methionine</keyword>
<dbReference type="STRING" id="568069.A0A1J1J173"/>
<evidence type="ECO:0000256" key="3">
    <source>
        <dbReference type="ARBA" id="ARBA00022679"/>
    </source>
</evidence>
<gene>
    <name evidence="5" type="ORF">CLUMA_CG018923</name>
</gene>
<dbReference type="HAMAP" id="MF_01007">
    <property type="entry name" value="16SrRNA_methyltr_H"/>
    <property type="match status" value="1"/>
</dbReference>
<protein>
    <submittedName>
        <fullName evidence="5">CLUMA_CG018923, isoform A</fullName>
    </submittedName>
</protein>
<evidence type="ECO:0000313" key="6">
    <source>
        <dbReference type="Proteomes" id="UP000183832"/>
    </source>
</evidence>
<dbReference type="SUPFAM" id="SSF53335">
    <property type="entry name" value="S-adenosyl-L-methionine-dependent methyltransferases"/>
    <property type="match status" value="1"/>
</dbReference>
<organism evidence="5 6">
    <name type="scientific">Clunio marinus</name>
    <dbReference type="NCBI Taxonomy" id="568069"/>
    <lineage>
        <taxon>Eukaryota</taxon>
        <taxon>Metazoa</taxon>
        <taxon>Ecdysozoa</taxon>
        <taxon>Arthropoda</taxon>
        <taxon>Hexapoda</taxon>
        <taxon>Insecta</taxon>
        <taxon>Pterygota</taxon>
        <taxon>Neoptera</taxon>
        <taxon>Endopterygota</taxon>
        <taxon>Diptera</taxon>
        <taxon>Nematocera</taxon>
        <taxon>Chironomoidea</taxon>
        <taxon>Chironomidae</taxon>
        <taxon>Clunio</taxon>
    </lineage>
</organism>
<dbReference type="CDD" id="cd02440">
    <property type="entry name" value="AdoMet_MTases"/>
    <property type="match status" value="1"/>
</dbReference>
<evidence type="ECO:0000256" key="1">
    <source>
        <dbReference type="ARBA" id="ARBA00010396"/>
    </source>
</evidence>
<accession>A0A1J1J173</accession>
<keyword evidence="2" id="KW-0489">Methyltransferase</keyword>
<dbReference type="Pfam" id="PF20180">
    <property type="entry name" value="UQCC2_CBP6"/>
    <property type="match status" value="1"/>
</dbReference>
<dbReference type="InterPro" id="IPR002903">
    <property type="entry name" value="RsmH"/>
</dbReference>
<dbReference type="InterPro" id="IPR029063">
    <property type="entry name" value="SAM-dependent_MTases_sf"/>
</dbReference>
<sequence length="438" mass="50633">MSNHYKKFLRLLEKWPVDKTKQGRDLGQHLRTSLEQILGGKNIVAVNNPKLDKQFQSLENLANNIYQQKYPPKRKNSRTMLLRRCPSFFPQRYFSNVLPNLQKECGKKLHVPVMANETIEYLKPNDNRVIIDMTFGAGGHTRRILEESKTVKVIALDRDPFAYKLAKQMEEEFPGRVFPILGRFSELPTLLTQMRIPQNSIDGILFDFGCSSMQFDDHERGFSISKDGPLDMRMDRDRCPDQPTAAQILAKIDERDLAKIIKYYGDEKHAKKIARAIVDARYSVKRIETTRELADLVHATCGGEVRMDKLNRSSHVATKTFQALRIFVNNELNEINYGMVLAERYLKIGGRLITITFHSLEDTIVKRHLVGNIIDDMANPMSLKFTSHMLCHDKAQIDNLLDTNWQQLHKHVIVPRFEEIEDNPRSRSAKFRAALKLK</sequence>
<dbReference type="PANTHER" id="PTHR11265">
    <property type="entry name" value="S-ADENOSYL-METHYLTRANSFERASE MRAW"/>
    <property type="match status" value="1"/>
</dbReference>
<dbReference type="EMBL" id="CVRI01000066">
    <property type="protein sequence ID" value="CRL06151.1"/>
    <property type="molecule type" value="Genomic_DNA"/>
</dbReference>
<dbReference type="PANTHER" id="PTHR11265:SF0">
    <property type="entry name" value="12S RRNA N4-METHYLCYTIDINE METHYLTRANSFERASE"/>
    <property type="match status" value="1"/>
</dbReference>
<dbReference type="Gene3D" id="3.40.50.150">
    <property type="entry name" value="Vaccinia Virus protein VP39"/>
    <property type="match status" value="1"/>
</dbReference>
<dbReference type="NCBIfam" id="TIGR00006">
    <property type="entry name" value="16S rRNA (cytosine(1402)-N(4))-methyltransferase RsmH"/>
    <property type="match status" value="1"/>
</dbReference>
<keyword evidence="6" id="KW-1185">Reference proteome</keyword>
<dbReference type="GO" id="GO:0070475">
    <property type="term" value="P:rRNA base methylation"/>
    <property type="evidence" value="ECO:0007669"/>
    <property type="project" value="TreeGrafter"/>
</dbReference>
<dbReference type="SUPFAM" id="SSF81799">
    <property type="entry name" value="Putative methyltransferase TM0872, insert domain"/>
    <property type="match status" value="1"/>
</dbReference>
<dbReference type="Pfam" id="PF01795">
    <property type="entry name" value="Methyltransf_5"/>
    <property type="match status" value="1"/>
</dbReference>
<name>A0A1J1J173_9DIPT</name>
<reference evidence="5 6" key="1">
    <citation type="submission" date="2015-04" db="EMBL/GenBank/DDBJ databases">
        <authorList>
            <person name="Syromyatnikov M.Y."/>
            <person name="Popov V.N."/>
        </authorList>
    </citation>
    <scope>NUCLEOTIDE SEQUENCE [LARGE SCALE GENOMIC DNA]</scope>
</reference>
<dbReference type="AlphaFoldDB" id="A0A1J1J173"/>
<dbReference type="InterPro" id="IPR023397">
    <property type="entry name" value="SAM-dep_MeTrfase_MraW_recog"/>
</dbReference>
<dbReference type="OrthoDB" id="16290at2759"/>
<comment type="similarity">
    <text evidence="1">Belongs to the methyltransferase superfamily. RsmH family.</text>
</comment>
<dbReference type="GO" id="GO:0071424">
    <property type="term" value="F:rRNA (cytosine-N4-)-methyltransferase activity"/>
    <property type="evidence" value="ECO:0007669"/>
    <property type="project" value="TreeGrafter"/>
</dbReference>
<evidence type="ECO:0000256" key="2">
    <source>
        <dbReference type="ARBA" id="ARBA00022603"/>
    </source>
</evidence>
<evidence type="ECO:0000313" key="5">
    <source>
        <dbReference type="EMBL" id="CRL06151.1"/>
    </source>
</evidence>
<dbReference type="Proteomes" id="UP000183832">
    <property type="component" value="Unassembled WGS sequence"/>
</dbReference>
<dbReference type="Gene3D" id="1.10.150.170">
    <property type="entry name" value="Putative methyltransferase TM0872, insert domain"/>
    <property type="match status" value="1"/>
</dbReference>
<evidence type="ECO:0000256" key="4">
    <source>
        <dbReference type="ARBA" id="ARBA00022691"/>
    </source>
</evidence>
<proteinExistence type="inferred from homology"/>